<dbReference type="Gene3D" id="3.40.50.2000">
    <property type="entry name" value="Glycogen Phosphorylase B"/>
    <property type="match status" value="2"/>
</dbReference>
<keyword evidence="2" id="KW-0808">Transferase</keyword>
<name>A0A564ZJP4_9BACT</name>
<dbReference type="InterPro" id="IPR050194">
    <property type="entry name" value="Glycosyltransferase_grp1"/>
</dbReference>
<sequence length="388" mass="42881">MTASILMFCPQFRPIVGGAERQAEKLGKALAQRGVRVTVLTPQLVADTAKHEENAGVVIHRFPLFDLCSRLPGVPSMGPLNLLLIRAQVLRAMNRYLDGIDVVHLHIAAPMTAFAMRGARTKGIPVLCKVANAGPPDDLHRLNEVGIGGNWLRRLMIRDLDCWIATTQAVRRSLLDWGVAANRITMIPNGVDTDGGSVPRRRISGARRFLYLGRLSTGIQRDVPTLVRAFDRLADQLPDAELALVGDGNRFQETADVIAQCHNRGCIQMPGLQKPDPWLQWADCFVLPSRREGLSNALLEAMAHSLPCIANDIPPNREVLDDGRAGILVPMGDEDRLYLEMMRMATESDHAHALGYAGLERVRKCYSIEGVADRYIELYGDLTKSRCQ</sequence>
<keyword evidence="3" id="KW-1185">Reference proteome</keyword>
<dbReference type="GO" id="GO:0016757">
    <property type="term" value="F:glycosyltransferase activity"/>
    <property type="evidence" value="ECO:0007669"/>
    <property type="project" value="TreeGrafter"/>
</dbReference>
<dbReference type="Pfam" id="PF13439">
    <property type="entry name" value="Glyco_transf_4"/>
    <property type="match status" value="1"/>
</dbReference>
<dbReference type="PANTHER" id="PTHR45947:SF3">
    <property type="entry name" value="SULFOQUINOVOSYL TRANSFERASE SQD2"/>
    <property type="match status" value="1"/>
</dbReference>
<dbReference type="PANTHER" id="PTHR45947">
    <property type="entry name" value="SULFOQUINOVOSYL TRANSFERASE SQD2"/>
    <property type="match status" value="1"/>
</dbReference>
<accession>A0A564ZJP4</accession>
<evidence type="ECO:0000313" key="2">
    <source>
        <dbReference type="EMBL" id="VUZ84768.1"/>
    </source>
</evidence>
<reference evidence="2 3" key="1">
    <citation type="submission" date="2019-07" db="EMBL/GenBank/DDBJ databases">
        <authorList>
            <person name="Cremers G."/>
        </authorList>
    </citation>
    <scope>NUCLEOTIDE SEQUENCE [LARGE SCALE GENOMIC DNA]</scope>
</reference>
<dbReference type="SUPFAM" id="SSF53756">
    <property type="entry name" value="UDP-Glycosyltransferase/glycogen phosphorylase"/>
    <property type="match status" value="1"/>
</dbReference>
<organism evidence="2 3">
    <name type="scientific">Candidatus Methylomirabilis lanthanidiphila</name>
    <dbReference type="NCBI Taxonomy" id="2211376"/>
    <lineage>
        <taxon>Bacteria</taxon>
        <taxon>Candidatus Methylomirabilota</taxon>
        <taxon>Candidatus Methylomirabilia</taxon>
        <taxon>Candidatus Methylomirabilales</taxon>
        <taxon>Candidatus Methylomirabilaceae</taxon>
        <taxon>Candidatus Methylomirabilis</taxon>
    </lineage>
</organism>
<dbReference type="InterPro" id="IPR028098">
    <property type="entry name" value="Glyco_trans_4-like_N"/>
</dbReference>
<protein>
    <submittedName>
        <fullName evidence="2">Glycosyl transferase, group 1</fullName>
    </submittedName>
</protein>
<feature type="domain" description="Glycosyltransferase subfamily 4-like N-terminal" evidence="1">
    <location>
        <begin position="16"/>
        <end position="194"/>
    </location>
</feature>
<dbReference type="Pfam" id="PF13692">
    <property type="entry name" value="Glyco_trans_1_4"/>
    <property type="match status" value="1"/>
</dbReference>
<dbReference type="EMBL" id="CABIKM010000017">
    <property type="protein sequence ID" value="VUZ84768.1"/>
    <property type="molecule type" value="Genomic_DNA"/>
</dbReference>
<dbReference type="Proteomes" id="UP000334340">
    <property type="component" value="Unassembled WGS sequence"/>
</dbReference>
<gene>
    <name evidence="2" type="ORF">MELA_01142</name>
</gene>
<dbReference type="AlphaFoldDB" id="A0A564ZJP4"/>
<evidence type="ECO:0000259" key="1">
    <source>
        <dbReference type="Pfam" id="PF13439"/>
    </source>
</evidence>
<dbReference type="CDD" id="cd03801">
    <property type="entry name" value="GT4_PimA-like"/>
    <property type="match status" value="1"/>
</dbReference>
<evidence type="ECO:0000313" key="3">
    <source>
        <dbReference type="Proteomes" id="UP000334340"/>
    </source>
</evidence>
<proteinExistence type="predicted"/>